<dbReference type="AlphaFoldDB" id="A0A0C2X6Y8"/>
<sequence>MLAHTLIRRTTCRRALVSSRQTLLNQAYQAQTRSYAKRRQAVDEEGDGHDFVYHKGKKGKAGKDVKHADEVILDKNNITDPSLRFVPSSSMPHGAAYDAEEKSADEKMGSSVRWLKETARGVEVRSNGRVVPDVLDSVRVRIRLDEGDGEGGDEMEVGLKEVATVGVKNGNVLVVTVFEEQTLKAVEKALYAAKLPGLTPQRSDARTILLPVSQPTVESRNALVASLQKQAEEAKIAIRKVHQASQKKVKALGFEAKSAAMTDLTALVNKRIEEVDKIVEQTKKAVSK</sequence>
<dbReference type="GO" id="GO:0043023">
    <property type="term" value="F:ribosomal large subunit binding"/>
    <property type="evidence" value="ECO:0007669"/>
    <property type="project" value="TreeGrafter"/>
</dbReference>
<gene>
    <name evidence="5" type="ORF">M408DRAFT_18856</name>
</gene>
<keyword evidence="6" id="KW-1185">Reference proteome</keyword>
<dbReference type="Gene3D" id="1.10.132.20">
    <property type="entry name" value="Ribosome-recycling factor"/>
    <property type="match status" value="1"/>
</dbReference>
<dbReference type="SUPFAM" id="SSF55194">
    <property type="entry name" value="Ribosome recycling factor, RRF"/>
    <property type="match status" value="1"/>
</dbReference>
<evidence type="ECO:0000256" key="2">
    <source>
        <dbReference type="ARBA" id="ARBA00022917"/>
    </source>
</evidence>
<keyword evidence="2" id="KW-0648">Protein biosynthesis</keyword>
<dbReference type="EMBL" id="KN824277">
    <property type="protein sequence ID" value="KIM33863.1"/>
    <property type="molecule type" value="Genomic_DNA"/>
</dbReference>
<proteinExistence type="inferred from homology"/>
<comment type="similarity">
    <text evidence="1">Belongs to the RRF family.</text>
</comment>
<dbReference type="GO" id="GO:0005739">
    <property type="term" value="C:mitochondrion"/>
    <property type="evidence" value="ECO:0007669"/>
    <property type="project" value="TreeGrafter"/>
</dbReference>
<evidence type="ECO:0000256" key="1">
    <source>
        <dbReference type="ARBA" id="ARBA00005912"/>
    </source>
</evidence>
<dbReference type="Proteomes" id="UP000054097">
    <property type="component" value="Unassembled WGS sequence"/>
</dbReference>
<dbReference type="Pfam" id="PF01765">
    <property type="entry name" value="RRF"/>
    <property type="match status" value="1"/>
</dbReference>
<reference evidence="6" key="2">
    <citation type="submission" date="2015-01" db="EMBL/GenBank/DDBJ databases">
        <title>Evolutionary Origins and Diversification of the Mycorrhizal Mutualists.</title>
        <authorList>
            <consortium name="DOE Joint Genome Institute"/>
            <consortium name="Mycorrhizal Genomics Consortium"/>
            <person name="Kohler A."/>
            <person name="Kuo A."/>
            <person name="Nagy L.G."/>
            <person name="Floudas D."/>
            <person name="Copeland A."/>
            <person name="Barry K.W."/>
            <person name="Cichocki N."/>
            <person name="Veneault-Fourrey C."/>
            <person name="LaButti K."/>
            <person name="Lindquist E.A."/>
            <person name="Lipzen A."/>
            <person name="Lundell T."/>
            <person name="Morin E."/>
            <person name="Murat C."/>
            <person name="Riley R."/>
            <person name="Ohm R."/>
            <person name="Sun H."/>
            <person name="Tunlid A."/>
            <person name="Henrissat B."/>
            <person name="Grigoriev I.V."/>
            <person name="Hibbett D.S."/>
            <person name="Martin F."/>
        </authorList>
    </citation>
    <scope>NUCLEOTIDE SEQUENCE [LARGE SCALE GENOMIC DNA]</scope>
    <source>
        <strain evidence="6">MAFF 305830</strain>
    </source>
</reference>
<dbReference type="InterPro" id="IPR036191">
    <property type="entry name" value="RRF_sf"/>
</dbReference>
<dbReference type="STRING" id="933852.A0A0C2X6Y8"/>
<accession>A0A0C2X6Y8</accession>
<dbReference type="OrthoDB" id="407355at2759"/>
<feature type="domain" description="Ribosome recycling factor" evidence="4">
    <location>
        <begin position="127"/>
        <end position="285"/>
    </location>
</feature>
<reference evidence="5 6" key="1">
    <citation type="submission" date="2014-04" db="EMBL/GenBank/DDBJ databases">
        <authorList>
            <consortium name="DOE Joint Genome Institute"/>
            <person name="Kuo A."/>
            <person name="Zuccaro A."/>
            <person name="Kohler A."/>
            <person name="Nagy L.G."/>
            <person name="Floudas D."/>
            <person name="Copeland A."/>
            <person name="Barry K.W."/>
            <person name="Cichocki N."/>
            <person name="Veneault-Fourrey C."/>
            <person name="LaButti K."/>
            <person name="Lindquist E.A."/>
            <person name="Lipzen A."/>
            <person name="Lundell T."/>
            <person name="Morin E."/>
            <person name="Murat C."/>
            <person name="Sun H."/>
            <person name="Tunlid A."/>
            <person name="Henrissat B."/>
            <person name="Grigoriev I.V."/>
            <person name="Hibbett D.S."/>
            <person name="Martin F."/>
            <person name="Nordberg H.P."/>
            <person name="Cantor M.N."/>
            <person name="Hua S.X."/>
        </authorList>
    </citation>
    <scope>NUCLEOTIDE SEQUENCE [LARGE SCALE GENOMIC DNA]</scope>
    <source>
        <strain evidence="5 6">MAFF 305830</strain>
    </source>
</reference>
<dbReference type="PANTHER" id="PTHR20982">
    <property type="entry name" value="RIBOSOME RECYCLING FACTOR"/>
    <property type="match status" value="1"/>
</dbReference>
<evidence type="ECO:0000313" key="5">
    <source>
        <dbReference type="EMBL" id="KIM33863.1"/>
    </source>
</evidence>
<evidence type="ECO:0000259" key="4">
    <source>
        <dbReference type="Pfam" id="PF01765"/>
    </source>
</evidence>
<dbReference type="InterPro" id="IPR023584">
    <property type="entry name" value="Ribosome_recyc_fac_dom"/>
</dbReference>
<dbReference type="PANTHER" id="PTHR20982:SF3">
    <property type="entry name" value="MITOCHONDRIAL RIBOSOME RECYCLING FACTOR PSEUDO 1"/>
    <property type="match status" value="1"/>
</dbReference>
<protein>
    <recommendedName>
        <fullName evidence="4">Ribosome recycling factor domain-containing protein</fullName>
    </recommendedName>
</protein>
<evidence type="ECO:0000313" key="6">
    <source>
        <dbReference type="Proteomes" id="UP000054097"/>
    </source>
</evidence>
<dbReference type="HOGENOM" id="CLU_092155_0_0_1"/>
<evidence type="ECO:0000256" key="3">
    <source>
        <dbReference type="ARBA" id="ARBA00024909"/>
    </source>
</evidence>
<organism evidence="5 6">
    <name type="scientific">Serendipita vermifera MAFF 305830</name>
    <dbReference type="NCBI Taxonomy" id="933852"/>
    <lineage>
        <taxon>Eukaryota</taxon>
        <taxon>Fungi</taxon>
        <taxon>Dikarya</taxon>
        <taxon>Basidiomycota</taxon>
        <taxon>Agaricomycotina</taxon>
        <taxon>Agaricomycetes</taxon>
        <taxon>Sebacinales</taxon>
        <taxon>Serendipitaceae</taxon>
        <taxon>Serendipita</taxon>
    </lineage>
</organism>
<name>A0A0C2X6Y8_SERVB</name>
<dbReference type="InterPro" id="IPR002661">
    <property type="entry name" value="Ribosome_recyc_fac"/>
</dbReference>
<comment type="function">
    <text evidence="3">Necessary for protein synthesis in mitochondria. Functions as a ribosome recycling factor in mitochondria.</text>
</comment>
<dbReference type="Gene3D" id="3.30.1360.40">
    <property type="match status" value="1"/>
</dbReference>
<dbReference type="GO" id="GO:0006412">
    <property type="term" value="P:translation"/>
    <property type="evidence" value="ECO:0007669"/>
    <property type="project" value="UniProtKB-KW"/>
</dbReference>